<evidence type="ECO:0000256" key="1">
    <source>
        <dbReference type="SAM" id="MobiDB-lite"/>
    </source>
</evidence>
<gene>
    <name evidence="2" type="ORF">E2C01_079854</name>
</gene>
<evidence type="ECO:0000313" key="3">
    <source>
        <dbReference type="Proteomes" id="UP000324222"/>
    </source>
</evidence>
<dbReference type="Proteomes" id="UP000324222">
    <property type="component" value="Unassembled WGS sequence"/>
</dbReference>
<dbReference type="EMBL" id="VSRR010067323">
    <property type="protein sequence ID" value="MPC85095.1"/>
    <property type="molecule type" value="Genomic_DNA"/>
</dbReference>
<reference evidence="2 3" key="1">
    <citation type="submission" date="2019-05" db="EMBL/GenBank/DDBJ databases">
        <title>Another draft genome of Portunus trituberculatus and its Hox gene families provides insights of decapod evolution.</title>
        <authorList>
            <person name="Jeong J.-H."/>
            <person name="Song I."/>
            <person name="Kim S."/>
            <person name="Choi T."/>
            <person name="Kim D."/>
            <person name="Ryu S."/>
            <person name="Kim W."/>
        </authorList>
    </citation>
    <scope>NUCLEOTIDE SEQUENCE [LARGE SCALE GENOMIC DNA]</scope>
    <source>
        <tissue evidence="2">Muscle</tissue>
    </source>
</reference>
<keyword evidence="3" id="KW-1185">Reference proteome</keyword>
<dbReference type="OrthoDB" id="10252502at2759"/>
<name>A0A5B7IRM0_PORTR</name>
<dbReference type="AlphaFoldDB" id="A0A5B7IRM0"/>
<accession>A0A5B7IRM0</accession>
<protein>
    <submittedName>
        <fullName evidence="2">Uncharacterized protein</fullName>
    </submittedName>
</protein>
<sequence>MKTYTLREKVKGVAVASRAAVLALQMVSNLMLPDHQADAFVSPEDPAELPMSLVIFSHFESTSGNPHDPEGRNGTPSDVMSV</sequence>
<proteinExistence type="predicted"/>
<evidence type="ECO:0000313" key="2">
    <source>
        <dbReference type="EMBL" id="MPC85095.1"/>
    </source>
</evidence>
<feature type="region of interest" description="Disordered" evidence="1">
    <location>
        <begin position="60"/>
        <end position="82"/>
    </location>
</feature>
<organism evidence="2 3">
    <name type="scientific">Portunus trituberculatus</name>
    <name type="common">Swimming crab</name>
    <name type="synonym">Neptunus trituberculatus</name>
    <dbReference type="NCBI Taxonomy" id="210409"/>
    <lineage>
        <taxon>Eukaryota</taxon>
        <taxon>Metazoa</taxon>
        <taxon>Ecdysozoa</taxon>
        <taxon>Arthropoda</taxon>
        <taxon>Crustacea</taxon>
        <taxon>Multicrustacea</taxon>
        <taxon>Malacostraca</taxon>
        <taxon>Eumalacostraca</taxon>
        <taxon>Eucarida</taxon>
        <taxon>Decapoda</taxon>
        <taxon>Pleocyemata</taxon>
        <taxon>Brachyura</taxon>
        <taxon>Eubrachyura</taxon>
        <taxon>Portunoidea</taxon>
        <taxon>Portunidae</taxon>
        <taxon>Portuninae</taxon>
        <taxon>Portunus</taxon>
    </lineage>
</organism>
<comment type="caution">
    <text evidence="2">The sequence shown here is derived from an EMBL/GenBank/DDBJ whole genome shotgun (WGS) entry which is preliminary data.</text>
</comment>